<keyword evidence="6" id="KW-1185">Reference proteome</keyword>
<dbReference type="NCBIfam" id="TIGR01352">
    <property type="entry name" value="tonB_Cterm"/>
    <property type="match status" value="1"/>
</dbReference>
<evidence type="ECO:0000313" key="6">
    <source>
        <dbReference type="Proteomes" id="UP000013047"/>
    </source>
</evidence>
<evidence type="ECO:0000256" key="3">
    <source>
        <dbReference type="ARBA" id="ARBA00022989"/>
    </source>
</evidence>
<organism evidence="5 6">
    <name type="scientific">Thauera phenylacetica B4P</name>
    <dbReference type="NCBI Taxonomy" id="1234382"/>
    <lineage>
        <taxon>Bacteria</taxon>
        <taxon>Pseudomonadati</taxon>
        <taxon>Pseudomonadota</taxon>
        <taxon>Betaproteobacteria</taxon>
        <taxon>Rhodocyclales</taxon>
        <taxon>Zoogloeaceae</taxon>
        <taxon>Thauera</taxon>
    </lineage>
</organism>
<dbReference type="SUPFAM" id="SSF74653">
    <property type="entry name" value="TolA/TonB C-terminal domain"/>
    <property type="match status" value="1"/>
</dbReference>
<evidence type="ECO:0000313" key="5">
    <source>
        <dbReference type="EMBL" id="ENO95166.1"/>
    </source>
</evidence>
<dbReference type="Gene3D" id="3.30.1150.10">
    <property type="match status" value="1"/>
</dbReference>
<dbReference type="InterPro" id="IPR006260">
    <property type="entry name" value="TonB/TolA_C"/>
</dbReference>
<sequence length="107" mass="11521">RAAAAGPSRQGPPGGDIDKYRAAIAAKVRGNLLRPPGLSGNPEAVFEVDQLPSGEVLNVRLKRSSGVPALDEAIERAIRRSSPLPLPDNKNQFERTLELKFRPLADD</sequence>
<proteinExistence type="predicted"/>
<dbReference type="AlphaFoldDB" id="N6YLE2"/>
<dbReference type="OrthoDB" id="5298892at2"/>
<gene>
    <name evidence="5" type="ORF">C667_20434</name>
</gene>
<dbReference type="RefSeq" id="WP_004379280.1">
    <property type="nucleotide sequence ID" value="NZ_AMXF01000268.1"/>
</dbReference>
<dbReference type="Pfam" id="PF13103">
    <property type="entry name" value="TonB_2"/>
    <property type="match status" value="1"/>
</dbReference>
<evidence type="ECO:0000256" key="2">
    <source>
        <dbReference type="ARBA" id="ARBA00022692"/>
    </source>
</evidence>
<keyword evidence="3" id="KW-1133">Transmembrane helix</keyword>
<evidence type="ECO:0000256" key="1">
    <source>
        <dbReference type="ARBA" id="ARBA00004167"/>
    </source>
</evidence>
<keyword evidence="4" id="KW-0472">Membrane</keyword>
<comment type="subcellular location">
    <subcellularLocation>
        <location evidence="1">Membrane</location>
        <topology evidence="1">Single-pass membrane protein</topology>
    </subcellularLocation>
</comment>
<comment type="caution">
    <text evidence="5">The sequence shown here is derived from an EMBL/GenBank/DDBJ whole genome shotgun (WGS) entry which is preliminary data.</text>
</comment>
<dbReference type="EMBL" id="AMXF01000268">
    <property type="protein sequence ID" value="ENO95166.1"/>
    <property type="molecule type" value="Genomic_DNA"/>
</dbReference>
<name>N6YLE2_9RHOO</name>
<protein>
    <submittedName>
        <fullName evidence="5">Protein TolA</fullName>
    </submittedName>
</protein>
<reference evidence="5 6" key="1">
    <citation type="submission" date="2012-09" db="EMBL/GenBank/DDBJ databases">
        <title>Draft Genome Sequences of 6 Strains from Genus Thauera.</title>
        <authorList>
            <person name="Liu B."/>
            <person name="Shapleigh J.P."/>
            <person name="Frostegard A.H."/>
        </authorList>
    </citation>
    <scope>NUCLEOTIDE SEQUENCE [LARGE SCALE GENOMIC DNA]</scope>
    <source>
        <strain evidence="5 6">B4P</strain>
    </source>
</reference>
<evidence type="ECO:0000256" key="4">
    <source>
        <dbReference type="ARBA" id="ARBA00023136"/>
    </source>
</evidence>
<keyword evidence="2" id="KW-0812">Transmembrane</keyword>
<accession>N6YLE2</accession>
<dbReference type="Proteomes" id="UP000013047">
    <property type="component" value="Unassembled WGS sequence"/>
</dbReference>
<dbReference type="GO" id="GO:0016020">
    <property type="term" value="C:membrane"/>
    <property type="evidence" value="ECO:0007669"/>
    <property type="project" value="UniProtKB-SubCell"/>
</dbReference>
<feature type="non-terminal residue" evidence="5">
    <location>
        <position position="1"/>
    </location>
</feature>